<evidence type="ECO:0000313" key="1">
    <source>
        <dbReference type="EMBL" id="KAK4816063.1"/>
    </source>
</evidence>
<dbReference type="AlphaFoldDB" id="A0AAN7S2H8"/>
<dbReference type="EMBL" id="JAUNZN010000009">
    <property type="protein sequence ID" value="KAK4816063.1"/>
    <property type="molecule type" value="Genomic_DNA"/>
</dbReference>
<name>A0AAN7S2H8_MYCAM</name>
<proteinExistence type="predicted"/>
<keyword evidence="2" id="KW-1185">Reference proteome</keyword>
<evidence type="ECO:0000313" key="2">
    <source>
        <dbReference type="Proteomes" id="UP001333110"/>
    </source>
</evidence>
<dbReference type="Proteomes" id="UP001333110">
    <property type="component" value="Unassembled WGS sequence"/>
</dbReference>
<comment type="caution">
    <text evidence="1">The sequence shown here is derived from an EMBL/GenBank/DDBJ whole genome shotgun (WGS) entry which is preliminary data.</text>
</comment>
<gene>
    <name evidence="1" type="ORF">QYF61_011071</name>
</gene>
<sequence length="225" mass="24945">MVLRALSKCLLNTDRLGASTTSLGSLFQGLTTLSEKSSAPPSPPPLLRKLQRATRSPLSLLFSRLDKPRVLSHSSQDMPSSPVTSSVALRWTHSRTFTSFLNGGAQNCTQRSRGGHTSAEYSGMMPSLDQLVVLCLMHPRMRVPQGFLVIQGKRTDHDHPVQLPDRFRADQKLKHGIKGIVQMPLKHWQAWGIDHLSRKPVPGFDHPLGKEMLPKVQSEPPLAQL</sequence>
<accession>A0AAN7S2H8</accession>
<organism evidence="1 2">
    <name type="scientific">Mycteria americana</name>
    <name type="common">Wood stork</name>
    <dbReference type="NCBI Taxonomy" id="33587"/>
    <lineage>
        <taxon>Eukaryota</taxon>
        <taxon>Metazoa</taxon>
        <taxon>Chordata</taxon>
        <taxon>Craniata</taxon>
        <taxon>Vertebrata</taxon>
        <taxon>Euteleostomi</taxon>
        <taxon>Archelosauria</taxon>
        <taxon>Archosauria</taxon>
        <taxon>Dinosauria</taxon>
        <taxon>Saurischia</taxon>
        <taxon>Theropoda</taxon>
        <taxon>Coelurosauria</taxon>
        <taxon>Aves</taxon>
        <taxon>Neognathae</taxon>
        <taxon>Neoaves</taxon>
        <taxon>Aequornithes</taxon>
        <taxon>Ciconiiformes</taxon>
        <taxon>Ciconiidae</taxon>
        <taxon>Mycteria</taxon>
    </lineage>
</organism>
<protein>
    <submittedName>
        <fullName evidence="1">Uncharacterized protein</fullName>
    </submittedName>
</protein>
<reference evidence="1 2" key="1">
    <citation type="journal article" date="2023" name="J. Hered.">
        <title>Chromosome-level genome of the wood stork (Mycteria americana) provides insight into avian chromosome evolution.</title>
        <authorList>
            <person name="Flamio R. Jr."/>
            <person name="Ramstad K.M."/>
        </authorList>
    </citation>
    <scope>NUCLEOTIDE SEQUENCE [LARGE SCALE GENOMIC DNA]</scope>
    <source>
        <strain evidence="1">JAX WOST 10</strain>
    </source>
</reference>